<accession>A0A2N9JHJ3</accession>
<dbReference type="InterPro" id="IPR014729">
    <property type="entry name" value="Rossmann-like_a/b/a_fold"/>
</dbReference>
<dbReference type="KEGG" id="mgg:MPLG2_1988"/>
<dbReference type="InterPro" id="IPR006016">
    <property type="entry name" value="UspA"/>
</dbReference>
<dbReference type="Gene3D" id="3.40.50.620">
    <property type="entry name" value="HUPs"/>
    <property type="match status" value="1"/>
</dbReference>
<evidence type="ECO:0000313" key="2">
    <source>
        <dbReference type="EMBL" id="SPD87018.1"/>
    </source>
</evidence>
<dbReference type="EMBL" id="LT985188">
    <property type="protein sequence ID" value="SPD87018.1"/>
    <property type="molecule type" value="Genomic_DNA"/>
</dbReference>
<dbReference type="Pfam" id="PF00582">
    <property type="entry name" value="Usp"/>
    <property type="match status" value="1"/>
</dbReference>
<keyword evidence="3" id="KW-1185">Reference proteome</keyword>
<feature type="domain" description="UspA" evidence="1">
    <location>
        <begin position="32"/>
        <end position="165"/>
    </location>
</feature>
<evidence type="ECO:0000259" key="1">
    <source>
        <dbReference type="Pfam" id="PF00582"/>
    </source>
</evidence>
<sequence>MQHRVPQPRPDRMTPFAAGAIVAAVRPGGDPLVALTAADLARLSGGALYFAYVDEQRFVEREFDDGTVQHADLDPDAADDAWRQREATITAELHGLLGSAVSWRFRYLAGRPDRALTHLARAVDAAVLVVGTHAPEHGAKVREFLDGALALKLAQHQHRPVLAVPLSVVDWKAPMPWA</sequence>
<proteinExistence type="predicted"/>
<dbReference type="OrthoDB" id="3213322at2"/>
<reference evidence="2 3" key="1">
    <citation type="submission" date="2018-02" db="EMBL/GenBank/DDBJ databases">
        <authorList>
            <person name="Cohen D.B."/>
            <person name="Kent A.D."/>
        </authorList>
    </citation>
    <scope>NUCLEOTIDE SEQUENCE [LARGE SCALE GENOMIC DNA]</scope>
    <source>
        <strain evidence="2">1</strain>
    </source>
</reference>
<dbReference type="SUPFAM" id="SSF52402">
    <property type="entry name" value="Adenine nucleotide alpha hydrolases-like"/>
    <property type="match status" value="1"/>
</dbReference>
<name>A0A2N9JHJ3_9ACTN</name>
<protein>
    <submittedName>
        <fullName evidence="2">Universal stress protein UspA</fullName>
    </submittedName>
</protein>
<dbReference type="Proteomes" id="UP000238164">
    <property type="component" value="Chromosome 1"/>
</dbReference>
<gene>
    <name evidence="2" type="ORF">MPLG2_1988</name>
</gene>
<organism evidence="2 3">
    <name type="scientific">Micropruina glycogenica</name>
    <dbReference type="NCBI Taxonomy" id="75385"/>
    <lineage>
        <taxon>Bacteria</taxon>
        <taxon>Bacillati</taxon>
        <taxon>Actinomycetota</taxon>
        <taxon>Actinomycetes</taxon>
        <taxon>Propionibacteriales</taxon>
        <taxon>Nocardioidaceae</taxon>
        <taxon>Micropruina</taxon>
    </lineage>
</organism>
<evidence type="ECO:0000313" key="3">
    <source>
        <dbReference type="Proteomes" id="UP000238164"/>
    </source>
</evidence>
<dbReference type="AlphaFoldDB" id="A0A2N9JHJ3"/>